<evidence type="ECO:0000313" key="9">
    <source>
        <dbReference type="EMBL" id="KKN12399.1"/>
    </source>
</evidence>
<dbReference type="SFLD" id="SFLDS00029">
    <property type="entry name" value="Radical_SAM"/>
    <property type="match status" value="1"/>
</dbReference>
<dbReference type="SUPFAM" id="SSF54862">
    <property type="entry name" value="4Fe-4S ferredoxins"/>
    <property type="match status" value="1"/>
</dbReference>
<dbReference type="InterPro" id="IPR034457">
    <property type="entry name" value="Organic_radical-activating"/>
</dbReference>
<reference evidence="9" key="1">
    <citation type="journal article" date="2015" name="Nature">
        <title>Complex archaea that bridge the gap between prokaryotes and eukaryotes.</title>
        <authorList>
            <person name="Spang A."/>
            <person name="Saw J.H."/>
            <person name="Jorgensen S.L."/>
            <person name="Zaremba-Niedzwiedzka K."/>
            <person name="Martijn J."/>
            <person name="Lind A.E."/>
            <person name="van Eijk R."/>
            <person name="Schleper C."/>
            <person name="Guy L."/>
            <person name="Ettema T.J."/>
        </authorList>
    </citation>
    <scope>NUCLEOTIDE SEQUENCE</scope>
</reference>
<dbReference type="PANTHER" id="PTHR30352">
    <property type="entry name" value="PYRUVATE FORMATE-LYASE-ACTIVATING ENZYME"/>
    <property type="match status" value="1"/>
</dbReference>
<dbReference type="SFLD" id="SFLDG01066">
    <property type="entry name" value="organic_radical-activating_enz"/>
    <property type="match status" value="1"/>
</dbReference>
<sequence>MKGLIYDIQRFAIHDGPGIRTLVYMKGCPLKCLWCSSPQTQKSSPEILYIESNCKKYQRCVDECPNKAIKLSDKGKIKINRKLCNTCCQCVETCQNQALKLVGNQITVEELFHDVMKDNPFYRRSNGGVTIGGGEPTMQHEFVTVFLKKCKETYVHTAMETCGYVKWEDLEKILDHVDLLYFDIKHMDARIHKELTGVSNELILENARKSSILRPIIIRIPLIPGCNDSEENLLNTAKFAAVLGKNLQRIELLPYHTFGTHIYKQLGRKYELADIEPPSEEYMIKLKELVESCGVKAQIGG</sequence>
<dbReference type="Gene3D" id="3.30.70.20">
    <property type="match status" value="1"/>
</dbReference>
<evidence type="ECO:0000256" key="6">
    <source>
        <dbReference type="ARBA" id="ARBA00023014"/>
    </source>
</evidence>
<keyword evidence="6" id="KW-0411">Iron-sulfur</keyword>
<dbReference type="SFLD" id="SFLDG01118">
    <property type="entry name" value="activating_enzymes__group_2"/>
    <property type="match status" value="1"/>
</dbReference>
<evidence type="ECO:0000259" key="8">
    <source>
        <dbReference type="PROSITE" id="PS51918"/>
    </source>
</evidence>
<evidence type="ECO:0008006" key="10">
    <source>
        <dbReference type="Google" id="ProtNLM"/>
    </source>
</evidence>
<evidence type="ECO:0000259" key="7">
    <source>
        <dbReference type="PROSITE" id="PS51379"/>
    </source>
</evidence>
<feature type="domain" description="4Fe-4S ferredoxin-type" evidence="7">
    <location>
        <begin position="45"/>
        <end position="74"/>
    </location>
</feature>
<organism evidence="9">
    <name type="scientific">marine sediment metagenome</name>
    <dbReference type="NCBI Taxonomy" id="412755"/>
    <lineage>
        <taxon>unclassified sequences</taxon>
        <taxon>metagenomes</taxon>
        <taxon>ecological metagenomes</taxon>
    </lineage>
</organism>
<dbReference type="NCBIfam" id="TIGR02494">
    <property type="entry name" value="PFLE_PFLC"/>
    <property type="match status" value="1"/>
</dbReference>
<keyword evidence="2" id="KW-0004">4Fe-4S</keyword>
<dbReference type="GO" id="GO:0051539">
    <property type="term" value="F:4 iron, 4 sulfur cluster binding"/>
    <property type="evidence" value="ECO:0007669"/>
    <property type="project" value="UniProtKB-KW"/>
</dbReference>
<comment type="caution">
    <text evidence="9">The sequence shown here is derived from an EMBL/GenBank/DDBJ whole genome shotgun (WGS) entry which is preliminary data.</text>
</comment>
<evidence type="ECO:0000256" key="4">
    <source>
        <dbReference type="ARBA" id="ARBA00022723"/>
    </source>
</evidence>
<dbReference type="PROSITE" id="PS51918">
    <property type="entry name" value="RADICAL_SAM"/>
    <property type="match status" value="1"/>
</dbReference>
<dbReference type="PIRSF" id="PIRSF000371">
    <property type="entry name" value="PFL_act_enz"/>
    <property type="match status" value="1"/>
</dbReference>
<dbReference type="Gene3D" id="3.80.30.10">
    <property type="entry name" value="pyruvate-formate lyase- activating enzyme"/>
    <property type="match status" value="1"/>
</dbReference>
<dbReference type="InterPro" id="IPR012839">
    <property type="entry name" value="Organic_radical_activase"/>
</dbReference>
<dbReference type="GO" id="GO:0016491">
    <property type="term" value="F:oxidoreductase activity"/>
    <property type="evidence" value="ECO:0007669"/>
    <property type="project" value="InterPro"/>
</dbReference>
<dbReference type="GO" id="GO:0046872">
    <property type="term" value="F:metal ion binding"/>
    <property type="evidence" value="ECO:0007669"/>
    <property type="project" value="UniProtKB-KW"/>
</dbReference>
<dbReference type="Pfam" id="PF04055">
    <property type="entry name" value="Radical_SAM"/>
    <property type="match status" value="1"/>
</dbReference>
<name>A0A0F9N377_9ZZZZ</name>
<gene>
    <name evidence="9" type="ORF">LCGC14_1016820</name>
</gene>
<keyword evidence="5" id="KW-0408">Iron</keyword>
<dbReference type="PROSITE" id="PS51379">
    <property type="entry name" value="4FE4S_FER_2"/>
    <property type="match status" value="2"/>
</dbReference>
<dbReference type="AlphaFoldDB" id="A0A0F9N377"/>
<evidence type="ECO:0000256" key="1">
    <source>
        <dbReference type="ARBA" id="ARBA00001966"/>
    </source>
</evidence>
<evidence type="ECO:0000256" key="2">
    <source>
        <dbReference type="ARBA" id="ARBA00022485"/>
    </source>
</evidence>
<dbReference type="InterPro" id="IPR007197">
    <property type="entry name" value="rSAM"/>
</dbReference>
<feature type="domain" description="Radical SAM core" evidence="8">
    <location>
        <begin position="14"/>
        <end position="292"/>
    </location>
</feature>
<evidence type="ECO:0000256" key="3">
    <source>
        <dbReference type="ARBA" id="ARBA00022691"/>
    </source>
</evidence>
<accession>A0A0F9N377</accession>
<keyword evidence="4" id="KW-0479">Metal-binding</keyword>
<dbReference type="InterPro" id="IPR017896">
    <property type="entry name" value="4Fe4S_Fe-S-bd"/>
</dbReference>
<dbReference type="SUPFAM" id="SSF102114">
    <property type="entry name" value="Radical SAM enzymes"/>
    <property type="match status" value="1"/>
</dbReference>
<proteinExistence type="predicted"/>
<protein>
    <recommendedName>
        <fullName evidence="10">Radical SAM core domain-containing protein</fullName>
    </recommendedName>
</protein>
<comment type="cofactor">
    <cofactor evidence="1">
        <name>[4Fe-4S] cluster</name>
        <dbReference type="ChEBI" id="CHEBI:49883"/>
    </cofactor>
</comment>
<dbReference type="InterPro" id="IPR040074">
    <property type="entry name" value="BssD/PflA/YjjW"/>
</dbReference>
<dbReference type="EMBL" id="LAZR01004036">
    <property type="protein sequence ID" value="KKN12399.1"/>
    <property type="molecule type" value="Genomic_DNA"/>
</dbReference>
<feature type="domain" description="4Fe-4S ferredoxin-type" evidence="7">
    <location>
        <begin position="75"/>
        <end position="104"/>
    </location>
</feature>
<evidence type="ECO:0000256" key="5">
    <source>
        <dbReference type="ARBA" id="ARBA00023004"/>
    </source>
</evidence>
<dbReference type="InterPro" id="IPR058240">
    <property type="entry name" value="rSAM_sf"/>
</dbReference>
<dbReference type="PANTHER" id="PTHR30352:SF4">
    <property type="entry name" value="PYRUVATE FORMATE-LYASE 2-ACTIVATING ENZYME"/>
    <property type="match status" value="1"/>
</dbReference>
<keyword evidence="3" id="KW-0949">S-adenosyl-L-methionine</keyword>